<dbReference type="PANTHER" id="PTHR10857:SF106">
    <property type="entry name" value="C2 DOMAIN-CONTAINING PROTEIN"/>
    <property type="match status" value="1"/>
</dbReference>
<dbReference type="GO" id="GO:0005925">
    <property type="term" value="C:focal adhesion"/>
    <property type="evidence" value="ECO:0007669"/>
    <property type="project" value="UniProtKB-SubCell"/>
</dbReference>
<dbReference type="GO" id="GO:0005634">
    <property type="term" value="C:nucleus"/>
    <property type="evidence" value="ECO:0007669"/>
    <property type="project" value="UniProtKB-SubCell"/>
</dbReference>
<evidence type="ECO:0000259" key="21">
    <source>
        <dbReference type="PROSITE" id="PS50234"/>
    </source>
</evidence>
<evidence type="ECO:0000256" key="18">
    <source>
        <dbReference type="ARBA" id="ARBA00076171"/>
    </source>
</evidence>
<dbReference type="Gene3D" id="2.60.40.150">
    <property type="entry name" value="C2 domain"/>
    <property type="match status" value="2"/>
</dbReference>
<dbReference type="GeneID" id="117652932"/>
<dbReference type="GO" id="GO:0032991">
    <property type="term" value="C:protein-containing complex"/>
    <property type="evidence" value="ECO:0007669"/>
    <property type="project" value="UniProtKB-ARBA"/>
</dbReference>
<keyword evidence="7" id="KW-0963">Cytoplasm</keyword>
<keyword evidence="13" id="KW-0472">Membrane</keyword>
<accession>A0A6P9A907</accession>
<evidence type="ECO:0000256" key="14">
    <source>
        <dbReference type="ARBA" id="ARBA00023242"/>
    </source>
</evidence>
<keyword evidence="14" id="KW-0539">Nucleus</keyword>
<evidence type="ECO:0000256" key="16">
    <source>
        <dbReference type="ARBA" id="ARBA00065466"/>
    </source>
</evidence>
<dbReference type="CDD" id="cd04047">
    <property type="entry name" value="C2B_Copine"/>
    <property type="match status" value="1"/>
</dbReference>
<evidence type="ECO:0000313" key="22">
    <source>
        <dbReference type="Proteomes" id="UP000515158"/>
    </source>
</evidence>
<dbReference type="AlphaFoldDB" id="A0A6P9A907"/>
<dbReference type="GO" id="GO:0005544">
    <property type="term" value="F:calcium-dependent phospholipid binding"/>
    <property type="evidence" value="ECO:0007669"/>
    <property type="project" value="InterPro"/>
</dbReference>
<dbReference type="Gene3D" id="3.40.50.410">
    <property type="entry name" value="von Willebrand factor, type A domain"/>
    <property type="match status" value="1"/>
</dbReference>
<proteinExistence type="inferred from homology"/>
<evidence type="ECO:0000256" key="11">
    <source>
        <dbReference type="ARBA" id="ARBA00022837"/>
    </source>
</evidence>
<dbReference type="InterPro" id="IPR045052">
    <property type="entry name" value="Copine"/>
</dbReference>
<dbReference type="KEGG" id="tpal:117652932"/>
<dbReference type="InterPro" id="IPR002035">
    <property type="entry name" value="VWF_A"/>
</dbReference>
<dbReference type="InterPro" id="IPR035892">
    <property type="entry name" value="C2_domain_sf"/>
</dbReference>
<dbReference type="RefSeq" id="XP_034254022.1">
    <property type="nucleotide sequence ID" value="XM_034398131.1"/>
</dbReference>
<dbReference type="GO" id="GO:0005737">
    <property type="term" value="C:cytoplasm"/>
    <property type="evidence" value="ECO:0007669"/>
    <property type="project" value="UniProtKB-SubCell"/>
</dbReference>
<evidence type="ECO:0000256" key="8">
    <source>
        <dbReference type="ARBA" id="ARBA00022553"/>
    </source>
</evidence>
<evidence type="ECO:0000256" key="10">
    <source>
        <dbReference type="ARBA" id="ARBA00022737"/>
    </source>
</evidence>
<organism evidence="23">
    <name type="scientific">Thrips palmi</name>
    <name type="common">Melon thrips</name>
    <dbReference type="NCBI Taxonomy" id="161013"/>
    <lineage>
        <taxon>Eukaryota</taxon>
        <taxon>Metazoa</taxon>
        <taxon>Ecdysozoa</taxon>
        <taxon>Arthropoda</taxon>
        <taxon>Hexapoda</taxon>
        <taxon>Insecta</taxon>
        <taxon>Pterygota</taxon>
        <taxon>Neoptera</taxon>
        <taxon>Paraneoptera</taxon>
        <taxon>Thysanoptera</taxon>
        <taxon>Terebrantia</taxon>
        <taxon>Thripoidea</taxon>
        <taxon>Thripidae</taxon>
        <taxon>Thrips</taxon>
    </lineage>
</organism>
<feature type="region of interest" description="Disordered" evidence="19">
    <location>
        <begin position="534"/>
        <end position="566"/>
    </location>
</feature>
<dbReference type="InterPro" id="IPR000008">
    <property type="entry name" value="C2_dom"/>
</dbReference>
<keyword evidence="9" id="KW-0479">Metal-binding</keyword>
<dbReference type="Pfam" id="PF00168">
    <property type="entry name" value="C2"/>
    <property type="match status" value="2"/>
</dbReference>
<evidence type="ECO:0000256" key="6">
    <source>
        <dbReference type="ARBA" id="ARBA00022475"/>
    </source>
</evidence>
<evidence type="ECO:0000259" key="20">
    <source>
        <dbReference type="PROSITE" id="PS50004"/>
    </source>
</evidence>
<evidence type="ECO:0000256" key="19">
    <source>
        <dbReference type="SAM" id="MobiDB-lite"/>
    </source>
</evidence>
<comment type="similarity">
    <text evidence="5">Belongs to the copine family.</text>
</comment>
<dbReference type="SUPFAM" id="SSF49562">
    <property type="entry name" value="C2 domain (Calcium/lipid-binding domain, CaLB)"/>
    <property type="match status" value="2"/>
</dbReference>
<evidence type="ECO:0000256" key="1">
    <source>
        <dbReference type="ARBA" id="ARBA00004123"/>
    </source>
</evidence>
<dbReference type="CDD" id="cd01459">
    <property type="entry name" value="vWA_copine_like"/>
    <property type="match status" value="1"/>
</dbReference>
<comment type="function">
    <text evidence="15">Calcium-dependent phospholipid-binding protein that plays a role in ERBB2-mediated tumor cell migration in response to growth factor heregulin stimulation.</text>
</comment>
<keyword evidence="11" id="KW-0106">Calcium</keyword>
<comment type="subcellular location">
    <subcellularLocation>
        <location evidence="3">Cell junction</location>
        <location evidence="3">Focal adhesion</location>
    </subcellularLocation>
    <subcellularLocation>
        <location evidence="2">Cell membrane</location>
    </subcellularLocation>
    <subcellularLocation>
        <location evidence="4">Cytoplasm</location>
    </subcellularLocation>
    <subcellularLocation>
        <location evidence="1">Nucleus</location>
    </subcellularLocation>
</comment>
<keyword evidence="12" id="KW-0965">Cell junction</keyword>
<dbReference type="SMART" id="SM00327">
    <property type="entry name" value="VWA"/>
    <property type="match status" value="1"/>
</dbReference>
<keyword evidence="10" id="KW-0677">Repeat</keyword>
<evidence type="ECO:0000256" key="17">
    <source>
        <dbReference type="ARBA" id="ARBA00074834"/>
    </source>
</evidence>
<dbReference type="RefSeq" id="XP_034254020.1">
    <property type="nucleotide sequence ID" value="XM_034398129.1"/>
</dbReference>
<dbReference type="OrthoDB" id="5855668at2759"/>
<dbReference type="GO" id="GO:0071277">
    <property type="term" value="P:cellular response to calcium ion"/>
    <property type="evidence" value="ECO:0007669"/>
    <property type="project" value="UniProtKB-ARBA"/>
</dbReference>
<evidence type="ECO:0000256" key="12">
    <source>
        <dbReference type="ARBA" id="ARBA00022949"/>
    </source>
</evidence>
<feature type="domain" description="VWFA" evidence="21">
    <location>
        <begin position="297"/>
        <end position="514"/>
    </location>
</feature>
<dbReference type="InterPro" id="IPR010734">
    <property type="entry name" value="Copine_C"/>
</dbReference>
<feature type="domain" description="C2" evidence="20">
    <location>
        <begin position="1"/>
        <end position="123"/>
    </location>
</feature>
<reference evidence="23 24" key="1">
    <citation type="submission" date="2025-04" db="UniProtKB">
        <authorList>
            <consortium name="RefSeq"/>
        </authorList>
    </citation>
    <scope>IDENTIFICATION</scope>
    <source>
        <tissue evidence="23 24">Total insect</tissue>
    </source>
</reference>
<keyword evidence="6" id="KW-1003">Cell membrane</keyword>
<dbReference type="Pfam" id="PF07002">
    <property type="entry name" value="Copine"/>
    <property type="match status" value="1"/>
</dbReference>
<evidence type="ECO:0000256" key="2">
    <source>
        <dbReference type="ARBA" id="ARBA00004236"/>
    </source>
</evidence>
<feature type="domain" description="C2" evidence="20">
    <location>
        <begin position="129"/>
        <end position="252"/>
    </location>
</feature>
<dbReference type="PROSITE" id="PS50234">
    <property type="entry name" value="VWFA"/>
    <property type="match status" value="1"/>
</dbReference>
<evidence type="ECO:0000256" key="5">
    <source>
        <dbReference type="ARBA" id="ARBA00009048"/>
    </source>
</evidence>
<evidence type="ECO:0000256" key="7">
    <source>
        <dbReference type="ARBA" id="ARBA00022490"/>
    </source>
</evidence>
<evidence type="ECO:0000313" key="23">
    <source>
        <dbReference type="RefSeq" id="XP_034254020.1"/>
    </source>
</evidence>
<sequence>MAEFVPGSASLPSSEVELTLSCRNLLDCDVFSKSDPMCVVKMKTAEFPQWREICRTEKISNSLNPDFTKKVQVQYRFEEQQILRFEVYDIDTKNPSLEEQDFLGYCVVTLGQVVSSGKITMPLSGMPLNKGVLIVSAEELAVCMDEITLKFVGKSLDRKDWLGKSDPFLEFAKVGERGDYSIVHRTEVIKFTLNPEWRPFTIAARTLCGGDEDRSIRVTCYDWNRSGNHSLIGHFYTNLRQLNQGPGPENLYRVINPDKQLKKATVYKHSGEISLTHFEKKKQYSFLDYIMSGTQLNCTVAIDFTASNGDPNSPTSLHYTGSQELNQYEQALTAVGEIIQDYDSDKLFPVLGFGARIPPHGQVSHEFFVNMHPSYPYCEGVSGVIEAYKKCIRQIQLYGPTNFAPVINHVGKFAEAYQDGSQYFILLIITDGVITDMPQTKQAIIRASNLPLSIIIVGVGNADFTAMNELDADTIPLIMDGIRAARDIVQFVPFNNFQRLSDKALAKSYLAREVLAEIPDQVVGYMKSRNIVPLREPRDRPAEAESPPPYTERGRSDSYTGSWGFV</sequence>
<dbReference type="InterPro" id="IPR036465">
    <property type="entry name" value="vWFA_dom_sf"/>
</dbReference>
<comment type="subunit">
    <text evidence="16">Monomer. Interacts with ERBB2 (preferentially with the tyrosine phosphorylated form); this interaction occurs at the cell membrane and is increased in a growth factor heregulin-dependent manner. Interacts with SHC1; this interaction may mediate the binding of CPNE3 with ERBB2. Interacts with RACK1.</text>
</comment>
<dbReference type="FunFam" id="2.60.40.150:FF:000099">
    <property type="entry name" value="Copine 3"/>
    <property type="match status" value="1"/>
</dbReference>
<dbReference type="CDD" id="cd04048">
    <property type="entry name" value="C2A_Copine"/>
    <property type="match status" value="1"/>
</dbReference>
<evidence type="ECO:0000313" key="24">
    <source>
        <dbReference type="RefSeq" id="XP_034254021.1"/>
    </source>
</evidence>
<dbReference type="InterPro" id="IPR037768">
    <property type="entry name" value="C2B_Copine"/>
</dbReference>
<dbReference type="Proteomes" id="UP000515158">
    <property type="component" value="Unplaced"/>
</dbReference>
<evidence type="ECO:0000256" key="9">
    <source>
        <dbReference type="ARBA" id="ARBA00022723"/>
    </source>
</evidence>
<feature type="compositionally biased region" description="Polar residues" evidence="19">
    <location>
        <begin position="557"/>
        <end position="566"/>
    </location>
</feature>
<dbReference type="FunFam" id="2.60.40.150:FF:000042">
    <property type="entry name" value="Copine 3"/>
    <property type="match status" value="1"/>
</dbReference>
<keyword evidence="8" id="KW-0597">Phosphoprotein</keyword>
<gene>
    <name evidence="23 24 25" type="primary">LOC117652932</name>
</gene>
<dbReference type="SMART" id="SM00239">
    <property type="entry name" value="C2"/>
    <property type="match status" value="2"/>
</dbReference>
<dbReference type="RefSeq" id="XP_034254021.1">
    <property type="nucleotide sequence ID" value="XM_034398130.1"/>
</dbReference>
<dbReference type="PANTHER" id="PTHR10857">
    <property type="entry name" value="COPINE"/>
    <property type="match status" value="1"/>
</dbReference>
<dbReference type="GO" id="GO:0005886">
    <property type="term" value="C:plasma membrane"/>
    <property type="evidence" value="ECO:0007669"/>
    <property type="project" value="UniProtKB-SubCell"/>
</dbReference>
<evidence type="ECO:0000256" key="3">
    <source>
        <dbReference type="ARBA" id="ARBA00004246"/>
    </source>
</evidence>
<evidence type="ECO:0000313" key="25">
    <source>
        <dbReference type="RefSeq" id="XP_034254022.1"/>
    </source>
</evidence>
<name>A0A6P9A907_THRPL</name>
<dbReference type="SUPFAM" id="SSF53300">
    <property type="entry name" value="vWA-like"/>
    <property type="match status" value="1"/>
</dbReference>
<protein>
    <recommendedName>
        <fullName evidence="17">Copine-3</fullName>
    </recommendedName>
    <alternativeName>
        <fullName evidence="18">Copine III</fullName>
    </alternativeName>
</protein>
<keyword evidence="22" id="KW-1185">Reference proteome</keyword>
<evidence type="ECO:0000256" key="15">
    <source>
        <dbReference type="ARBA" id="ARBA00058857"/>
    </source>
</evidence>
<dbReference type="PROSITE" id="PS50004">
    <property type="entry name" value="C2"/>
    <property type="match status" value="2"/>
</dbReference>
<dbReference type="GO" id="GO:0046872">
    <property type="term" value="F:metal ion binding"/>
    <property type="evidence" value="ECO:0007669"/>
    <property type="project" value="UniProtKB-KW"/>
</dbReference>
<evidence type="ECO:0000256" key="13">
    <source>
        <dbReference type="ARBA" id="ARBA00023136"/>
    </source>
</evidence>
<evidence type="ECO:0000256" key="4">
    <source>
        <dbReference type="ARBA" id="ARBA00004496"/>
    </source>
</evidence>